<comment type="subunit">
    <text evidence="3 7">Component of the mitochondrial small ribosomal subunit.</text>
</comment>
<feature type="compositionally biased region" description="Acidic residues" evidence="8">
    <location>
        <begin position="246"/>
        <end position="260"/>
    </location>
</feature>
<dbReference type="AlphaFoldDB" id="A0A2B7X4K4"/>
<comment type="subcellular location">
    <subcellularLocation>
        <location evidence="1 7">Mitochondrion</location>
    </subcellularLocation>
</comment>
<keyword evidence="5 7" id="KW-0496">Mitochondrion</keyword>
<dbReference type="InterPro" id="IPR016939">
    <property type="entry name" value="Ribosomal_mS23_fun"/>
</dbReference>
<evidence type="ECO:0000256" key="5">
    <source>
        <dbReference type="ARBA" id="ARBA00023128"/>
    </source>
</evidence>
<sequence length="280" mass="32103">MGRYNLTALRVRTRAIAAAQAGKPGTRQPWLDIMGDVPPTSILVRHQAQSHPVVQQRVKRVPGRDKPQVQVNIASSRKPSSKKPSRMFQPKEIRYEEDQLRKQFFRDHPWELARPRVVLENDGNDHRNYDWSKIEQKGKRLDGESVVQRQLYLLNNVPDMTKGAAYDIARREFYKLRLQEDVERRVAREEALATGAYFGPDMHAVGMELENQEYERWKVWAEGENQAMEQRLAAFTGATGPRDESGESQDEMPLIEEEDVLQPPEESGSEAPTSSPSRSP</sequence>
<evidence type="ECO:0000256" key="6">
    <source>
        <dbReference type="ARBA" id="ARBA00023274"/>
    </source>
</evidence>
<proteinExistence type="inferred from homology"/>
<dbReference type="OrthoDB" id="5542239at2759"/>
<dbReference type="GO" id="GO:0003735">
    <property type="term" value="F:structural constituent of ribosome"/>
    <property type="evidence" value="ECO:0007669"/>
    <property type="project" value="UniProtKB-UniRule"/>
</dbReference>
<gene>
    <name evidence="9" type="ORF">AJ79_07266</name>
</gene>
<dbReference type="PANTHER" id="PTHR37799:SF1">
    <property type="entry name" value="SMALL RIBOSOMAL SUBUNIT PROTEIN MS23"/>
    <property type="match status" value="1"/>
</dbReference>
<keyword evidence="6 7" id="KW-0687">Ribonucleoprotein</keyword>
<evidence type="ECO:0000256" key="8">
    <source>
        <dbReference type="SAM" id="MobiDB-lite"/>
    </source>
</evidence>
<comment type="caution">
    <text evidence="9">The sequence shown here is derived from an EMBL/GenBank/DDBJ whole genome shotgun (WGS) entry which is preliminary data.</text>
</comment>
<keyword evidence="10" id="KW-1185">Reference proteome</keyword>
<evidence type="ECO:0000256" key="3">
    <source>
        <dbReference type="ARBA" id="ARBA00011526"/>
    </source>
</evidence>
<feature type="compositionally biased region" description="Polar residues" evidence="8">
    <location>
        <begin position="270"/>
        <end position="280"/>
    </location>
</feature>
<dbReference type="GO" id="GO:0005763">
    <property type="term" value="C:mitochondrial small ribosomal subunit"/>
    <property type="evidence" value="ECO:0007669"/>
    <property type="project" value="UniProtKB-UniRule"/>
</dbReference>
<feature type="region of interest" description="Disordered" evidence="8">
    <location>
        <begin position="231"/>
        <end position="280"/>
    </location>
</feature>
<accession>A0A2B7X4K4</accession>
<dbReference type="Pfam" id="PF13741">
    <property type="entry name" value="MRP-S25"/>
    <property type="match status" value="1"/>
</dbReference>
<keyword evidence="4 7" id="KW-0689">Ribosomal protein</keyword>
<dbReference type="Proteomes" id="UP000223968">
    <property type="component" value="Unassembled WGS sequence"/>
</dbReference>
<reference evidence="9 10" key="1">
    <citation type="submission" date="2017-10" db="EMBL/GenBank/DDBJ databases">
        <title>Comparative genomics in systemic dimorphic fungi from Ajellomycetaceae.</title>
        <authorList>
            <person name="Munoz J.F."/>
            <person name="Mcewen J.G."/>
            <person name="Clay O.K."/>
            <person name="Cuomo C.A."/>
        </authorList>
    </citation>
    <scope>NUCLEOTIDE SEQUENCE [LARGE SCALE GENOMIC DNA]</scope>
    <source>
        <strain evidence="9 10">UAMH5409</strain>
    </source>
</reference>
<name>A0A2B7X4K4_9EURO</name>
<dbReference type="STRING" id="1447875.A0A2B7X4K4"/>
<protein>
    <recommendedName>
        <fullName evidence="7">37S ribosomal protein S25, mitochondrial</fullName>
    </recommendedName>
</protein>
<evidence type="ECO:0000313" key="10">
    <source>
        <dbReference type="Proteomes" id="UP000223968"/>
    </source>
</evidence>
<evidence type="ECO:0000256" key="2">
    <source>
        <dbReference type="ARBA" id="ARBA00009864"/>
    </source>
</evidence>
<evidence type="ECO:0000313" key="9">
    <source>
        <dbReference type="EMBL" id="PGH03790.1"/>
    </source>
</evidence>
<comment type="similarity">
    <text evidence="2">Belongs to the mitochondrion-specific ribosomal protein mS23 family.</text>
</comment>
<evidence type="ECO:0000256" key="1">
    <source>
        <dbReference type="ARBA" id="ARBA00004173"/>
    </source>
</evidence>
<dbReference type="PANTHER" id="PTHR37799">
    <property type="entry name" value="37S RIBOSOMAL PROTEIN S25, MITOCHONDRIAL"/>
    <property type="match status" value="1"/>
</dbReference>
<evidence type="ECO:0000256" key="4">
    <source>
        <dbReference type="ARBA" id="ARBA00022980"/>
    </source>
</evidence>
<dbReference type="EMBL" id="PDNB01000143">
    <property type="protein sequence ID" value="PGH03790.1"/>
    <property type="molecule type" value="Genomic_DNA"/>
</dbReference>
<organism evidence="9 10">
    <name type="scientific">Helicocarpus griseus UAMH5409</name>
    <dbReference type="NCBI Taxonomy" id="1447875"/>
    <lineage>
        <taxon>Eukaryota</taxon>
        <taxon>Fungi</taxon>
        <taxon>Dikarya</taxon>
        <taxon>Ascomycota</taxon>
        <taxon>Pezizomycotina</taxon>
        <taxon>Eurotiomycetes</taxon>
        <taxon>Eurotiomycetidae</taxon>
        <taxon>Onygenales</taxon>
        <taxon>Ajellomycetaceae</taxon>
        <taxon>Helicocarpus</taxon>
    </lineage>
</organism>
<evidence type="ECO:0000256" key="7">
    <source>
        <dbReference type="PIRNR" id="PIRNR029764"/>
    </source>
</evidence>
<dbReference type="PIRSF" id="PIRSF029764">
    <property type="entry name" value="RSM25"/>
    <property type="match status" value="1"/>
</dbReference>